<dbReference type="EMBL" id="AP025184">
    <property type="protein sequence ID" value="BDB55432.1"/>
    <property type="molecule type" value="Genomic_DNA"/>
</dbReference>
<evidence type="ECO:0000313" key="2">
    <source>
        <dbReference type="Proteomes" id="UP001319867"/>
    </source>
</evidence>
<dbReference type="RefSeq" id="WP_229316814.1">
    <property type="nucleotide sequence ID" value="NZ_AP025184.1"/>
</dbReference>
<name>A0ABM7V791_9FLAO</name>
<evidence type="ECO:0000313" key="1">
    <source>
        <dbReference type="EMBL" id="BDB55432.1"/>
    </source>
</evidence>
<dbReference type="Proteomes" id="UP001319867">
    <property type="component" value="Chromosome"/>
</dbReference>
<gene>
    <name evidence="1" type="ORF">GENT5_17370</name>
</gene>
<sequence>MSLIDKTELKYKDYTWTTYSNDNPKISGKPDSTLLNRKEGYEILYFINKISEIHNFKLKSSAIKIENIIRNEVPTNLHSQENIKVWIETNWRKSKY</sequence>
<proteinExistence type="predicted"/>
<protein>
    <submittedName>
        <fullName evidence="1">Uncharacterized protein</fullName>
    </submittedName>
</protein>
<organism evidence="1 2">
    <name type="scientific">Flavobacterium ammoniigenes</name>
    <dbReference type="NCBI Taxonomy" id="1751095"/>
    <lineage>
        <taxon>Bacteria</taxon>
        <taxon>Pseudomonadati</taxon>
        <taxon>Bacteroidota</taxon>
        <taxon>Flavobacteriia</taxon>
        <taxon>Flavobacteriales</taxon>
        <taxon>Flavobacteriaceae</taxon>
        <taxon>Flavobacterium</taxon>
    </lineage>
</organism>
<reference evidence="1 2" key="1">
    <citation type="journal article" date="2022" name="Int. J. Syst. Evol. Microbiol.">
        <title>Flavobacterium ammonificans sp. nov. and Flavobacterium ammoniigenes sp. nov., ammonifying bacteria isolated from surface river water.</title>
        <authorList>
            <person name="Watanabe K."/>
            <person name="Kitamura T."/>
            <person name="Ogata Y."/>
            <person name="Shindo C."/>
            <person name="Suda W."/>
        </authorList>
    </citation>
    <scope>NUCLEOTIDE SEQUENCE [LARGE SCALE GENOMIC DNA]</scope>
    <source>
        <strain evidence="1 2">GENT5</strain>
    </source>
</reference>
<reference evidence="1 2" key="2">
    <citation type="journal article" date="2022" name="Microorganisms">
        <title>Complete Genome Sequences of Two Flavobacterium ammonificans Strains and a Flavobacterium ammoniigenes Strain of Ammonifying Bacterioplankton Isolated from Surface River Water.</title>
        <authorList>
            <person name="Suda W."/>
            <person name="Ogata Y."/>
            <person name="Shindo C."/>
            <person name="Watanabe K."/>
        </authorList>
    </citation>
    <scope>NUCLEOTIDE SEQUENCE [LARGE SCALE GENOMIC DNA]</scope>
    <source>
        <strain evidence="1 2">GENT5</strain>
    </source>
</reference>
<accession>A0ABM7V791</accession>
<keyword evidence="2" id="KW-1185">Reference proteome</keyword>